<evidence type="ECO:0000256" key="1">
    <source>
        <dbReference type="SAM" id="MobiDB-lite"/>
    </source>
</evidence>
<sequence length="113" mass="12127">MQPLPPLTGRWAVRIVQPASGCDWIGEVRLNDRSAVLTGEGAASATKASRDPRRCPPLKGEVNGSVRGEVVRFGFATGRLGKAEFEGRLVKQGREMHGSWTARSAAGQWAAAR</sequence>
<comment type="caution">
    <text evidence="2">The sequence shown here is derived from an EMBL/GenBank/DDBJ whole genome shotgun (WGS) entry which is preliminary data.</text>
</comment>
<evidence type="ECO:0000313" key="3">
    <source>
        <dbReference type="Proteomes" id="UP000321548"/>
    </source>
</evidence>
<dbReference type="RefSeq" id="WP_147703273.1">
    <property type="nucleotide sequence ID" value="NZ_VDUY01000002.1"/>
</dbReference>
<proteinExistence type="predicted"/>
<dbReference type="Proteomes" id="UP000321548">
    <property type="component" value="Unassembled WGS sequence"/>
</dbReference>
<reference evidence="2 3" key="1">
    <citation type="submission" date="2019-06" db="EMBL/GenBank/DDBJ databases">
        <title>Quisquiliibacterium sp. nov., isolated from a maize field.</title>
        <authorList>
            <person name="Lin S.-Y."/>
            <person name="Tsai C.-F."/>
            <person name="Young C.-C."/>
        </authorList>
    </citation>
    <scope>NUCLEOTIDE SEQUENCE [LARGE SCALE GENOMIC DNA]</scope>
    <source>
        <strain evidence="2 3">CC-CFT501</strain>
    </source>
</reference>
<protein>
    <submittedName>
        <fullName evidence="2">Uncharacterized protein</fullName>
    </submittedName>
</protein>
<evidence type="ECO:0000313" key="2">
    <source>
        <dbReference type="EMBL" id="TXL67024.1"/>
    </source>
</evidence>
<keyword evidence="3" id="KW-1185">Reference proteome</keyword>
<feature type="region of interest" description="Disordered" evidence="1">
    <location>
        <begin position="40"/>
        <end position="61"/>
    </location>
</feature>
<dbReference type="AlphaFoldDB" id="A0A5C8P124"/>
<name>A0A5C8P124_9BURK</name>
<gene>
    <name evidence="2" type="ORF">FHP08_05235</name>
</gene>
<accession>A0A5C8P124</accession>
<organism evidence="2 3">
    <name type="scientific">Zeimonas arvi</name>
    <dbReference type="NCBI Taxonomy" id="2498847"/>
    <lineage>
        <taxon>Bacteria</taxon>
        <taxon>Pseudomonadati</taxon>
        <taxon>Pseudomonadota</taxon>
        <taxon>Betaproteobacteria</taxon>
        <taxon>Burkholderiales</taxon>
        <taxon>Burkholderiaceae</taxon>
        <taxon>Zeimonas</taxon>
    </lineage>
</organism>
<dbReference type="EMBL" id="VDUY01000002">
    <property type="protein sequence ID" value="TXL67024.1"/>
    <property type="molecule type" value="Genomic_DNA"/>
</dbReference>